<dbReference type="PANTHER" id="PTHR48098">
    <property type="entry name" value="ENTEROCHELIN ESTERASE-RELATED"/>
    <property type="match status" value="1"/>
</dbReference>
<keyword evidence="2" id="KW-0378">Hydrolase</keyword>
<dbReference type="EMBL" id="JBHLZU010000018">
    <property type="protein sequence ID" value="MFB9906733.1"/>
    <property type="molecule type" value="Genomic_DNA"/>
</dbReference>
<evidence type="ECO:0000313" key="3">
    <source>
        <dbReference type="Proteomes" id="UP001589693"/>
    </source>
</evidence>
<organism evidence="2 3">
    <name type="scientific">Allokutzneria oryzae</name>
    <dbReference type="NCBI Taxonomy" id="1378989"/>
    <lineage>
        <taxon>Bacteria</taxon>
        <taxon>Bacillati</taxon>
        <taxon>Actinomycetota</taxon>
        <taxon>Actinomycetes</taxon>
        <taxon>Pseudonocardiales</taxon>
        <taxon>Pseudonocardiaceae</taxon>
        <taxon>Allokutzneria</taxon>
    </lineage>
</organism>
<dbReference type="GO" id="GO:0016787">
    <property type="term" value="F:hydrolase activity"/>
    <property type="evidence" value="ECO:0007669"/>
    <property type="project" value="UniProtKB-KW"/>
</dbReference>
<name>A0ABV6A2S4_9PSEU</name>
<evidence type="ECO:0000256" key="1">
    <source>
        <dbReference type="SAM" id="SignalP"/>
    </source>
</evidence>
<accession>A0ABV6A2S4</accession>
<dbReference type="InterPro" id="IPR029058">
    <property type="entry name" value="AB_hydrolase_fold"/>
</dbReference>
<dbReference type="SUPFAM" id="SSF53474">
    <property type="entry name" value="alpha/beta-Hydrolases"/>
    <property type="match status" value="1"/>
</dbReference>
<keyword evidence="1" id="KW-0732">Signal</keyword>
<gene>
    <name evidence="2" type="ORF">ACFFQA_22595</name>
</gene>
<dbReference type="Proteomes" id="UP001589693">
    <property type="component" value="Unassembled WGS sequence"/>
</dbReference>
<feature type="chain" id="PRO_5046004984" evidence="1">
    <location>
        <begin position="29"/>
        <end position="323"/>
    </location>
</feature>
<feature type="signal peptide" evidence="1">
    <location>
        <begin position="1"/>
        <end position="28"/>
    </location>
</feature>
<dbReference type="Pfam" id="PF00756">
    <property type="entry name" value="Esterase"/>
    <property type="match status" value="1"/>
</dbReference>
<dbReference type="Gene3D" id="3.40.50.1820">
    <property type="entry name" value="alpha/beta hydrolase"/>
    <property type="match status" value="1"/>
</dbReference>
<dbReference type="RefSeq" id="WP_377855963.1">
    <property type="nucleotide sequence ID" value="NZ_JBHLZU010000018.1"/>
</dbReference>
<reference evidence="2 3" key="1">
    <citation type="submission" date="2024-09" db="EMBL/GenBank/DDBJ databases">
        <authorList>
            <person name="Sun Q."/>
            <person name="Mori K."/>
        </authorList>
    </citation>
    <scope>NUCLEOTIDE SEQUENCE [LARGE SCALE GENOMIC DNA]</scope>
    <source>
        <strain evidence="2 3">TBRC 7907</strain>
    </source>
</reference>
<dbReference type="InterPro" id="IPR050583">
    <property type="entry name" value="Mycobacterial_A85_antigen"/>
</dbReference>
<evidence type="ECO:0000313" key="2">
    <source>
        <dbReference type="EMBL" id="MFB9906733.1"/>
    </source>
</evidence>
<sequence>MPIRRLVTIFAAMAVTLPTLLAAAPASAGTATRAAVVAENRVDARTLDLTVSSPAIGQQANVRLLLPDGWDGRQHGRTWPVLLLLGGCCWSDGDGHESWVQKTDIENYPELRKVLVVTPIGGKAGYFSNWHKAGGPKWEDFHLDEVLPLVEKNYGGGTKRAIAGLSMGGFGALSYAGRRPGMFSAAASYSGTVHTQLFMLGPASVQAVLIGQGLDPAALWGDPVKDAKVWAAHNPHELTDKLKNIPVYLSAGNGEPGPLDAPGAGFDVKEKAIEGMSQLVATKLLLSGGKVQTSFYGKGTHAWPYYGRELRNSLPMLLGALGV</sequence>
<dbReference type="PANTHER" id="PTHR48098:SF1">
    <property type="entry name" value="DIACYLGLYCEROL ACYLTRANSFERASE_MYCOLYLTRANSFERASE AG85A"/>
    <property type="match status" value="1"/>
</dbReference>
<proteinExistence type="predicted"/>
<dbReference type="InterPro" id="IPR000801">
    <property type="entry name" value="Esterase-like"/>
</dbReference>
<keyword evidence="3" id="KW-1185">Reference proteome</keyword>
<comment type="caution">
    <text evidence="2">The sequence shown here is derived from an EMBL/GenBank/DDBJ whole genome shotgun (WGS) entry which is preliminary data.</text>
</comment>
<protein>
    <submittedName>
        <fullName evidence="2">Alpha/beta hydrolase</fullName>
    </submittedName>
</protein>